<feature type="domain" description="GP-PDE" evidence="1">
    <location>
        <begin position="34"/>
        <end position="281"/>
    </location>
</feature>
<dbReference type="InterPro" id="IPR030395">
    <property type="entry name" value="GP_PDE_dom"/>
</dbReference>
<proteinExistence type="predicted"/>
<dbReference type="SUPFAM" id="SSF51695">
    <property type="entry name" value="PLC-like phosphodiesterases"/>
    <property type="match status" value="1"/>
</dbReference>
<dbReference type="AlphaFoldDB" id="A0A2V3PP28"/>
<name>A0A2V3PP28_9BACT</name>
<dbReference type="InterPro" id="IPR017946">
    <property type="entry name" value="PLC-like_Pdiesterase_TIM-brl"/>
</dbReference>
<evidence type="ECO:0000313" key="3">
    <source>
        <dbReference type="Proteomes" id="UP000247973"/>
    </source>
</evidence>
<comment type="caution">
    <text evidence="2">The sequence shown here is derived from an EMBL/GenBank/DDBJ whole genome shotgun (WGS) entry which is preliminary data.</text>
</comment>
<organism evidence="2 3">
    <name type="scientific">Dysgonomonas alginatilytica</name>
    <dbReference type="NCBI Taxonomy" id="1605892"/>
    <lineage>
        <taxon>Bacteria</taxon>
        <taxon>Pseudomonadati</taxon>
        <taxon>Bacteroidota</taxon>
        <taxon>Bacteroidia</taxon>
        <taxon>Bacteroidales</taxon>
        <taxon>Dysgonomonadaceae</taxon>
        <taxon>Dysgonomonas</taxon>
    </lineage>
</organism>
<dbReference type="PANTHER" id="PTHR46211:SF14">
    <property type="entry name" value="GLYCEROPHOSPHODIESTER PHOSPHODIESTERASE"/>
    <property type="match status" value="1"/>
</dbReference>
<dbReference type="PANTHER" id="PTHR46211">
    <property type="entry name" value="GLYCEROPHOSPHORYL DIESTER PHOSPHODIESTERASE"/>
    <property type="match status" value="1"/>
</dbReference>
<dbReference type="RefSeq" id="WP_110310570.1">
    <property type="nucleotide sequence ID" value="NZ_QICL01000010.1"/>
</dbReference>
<dbReference type="OrthoDB" id="384721at2"/>
<dbReference type="Pfam" id="PF03009">
    <property type="entry name" value="GDPD"/>
    <property type="match status" value="1"/>
</dbReference>
<dbReference type="Proteomes" id="UP000247973">
    <property type="component" value="Unassembled WGS sequence"/>
</dbReference>
<evidence type="ECO:0000259" key="1">
    <source>
        <dbReference type="PROSITE" id="PS51704"/>
    </source>
</evidence>
<dbReference type="GO" id="GO:0006629">
    <property type="term" value="P:lipid metabolic process"/>
    <property type="evidence" value="ECO:0007669"/>
    <property type="project" value="InterPro"/>
</dbReference>
<dbReference type="EMBL" id="QICL01000010">
    <property type="protein sequence ID" value="PXV64453.1"/>
    <property type="molecule type" value="Genomic_DNA"/>
</dbReference>
<evidence type="ECO:0000313" key="2">
    <source>
        <dbReference type="EMBL" id="PXV64453.1"/>
    </source>
</evidence>
<sequence>MIKKETLFLFLTLLLLNISCTSNKKPYRDTRNRINIVSHKGLHLDSIAPENSLDALILAERCGFKSVEFDFTVTSDGEFVMMHDDSLNIMYRNVADYSPLKTTVNCHENTLSDLQEKYVLVSPNPSFRRPIPTLTEFLNKCSELNIFPYIELKADYLTNPLALKAYKTAMQILGRGNFALTCFDSKVIDYLRSTDPELELYCDIFNKDLVGFNYTFNEMIRNNIEYYAFYKWLTPDAVKTFHEAGKHITVWTVPKEDYDETLKMNVDVILSDDIAPSLDYSKAIVQDQTDGTFSNYIGGSRNNNILTLEKNETLDFNPDLLQDSIYLGAVYIIIEAKGSFKLESNELDSDKNASLKGDYTTYYYQFIIHNKRPKLKITALDNSVQIKSIKFAVCKF</sequence>
<accession>A0A2V3PP28</accession>
<keyword evidence="3" id="KW-1185">Reference proteome</keyword>
<dbReference type="PROSITE" id="PS51704">
    <property type="entry name" value="GP_PDE"/>
    <property type="match status" value="1"/>
</dbReference>
<dbReference type="Gene3D" id="3.20.20.190">
    <property type="entry name" value="Phosphatidylinositol (PI) phosphodiesterase"/>
    <property type="match status" value="1"/>
</dbReference>
<gene>
    <name evidence="2" type="ORF">CLV62_11097</name>
</gene>
<protein>
    <submittedName>
        <fullName evidence="2">Glycerophosphoryl diester phosphodiesterase</fullName>
    </submittedName>
</protein>
<reference evidence="2 3" key="1">
    <citation type="submission" date="2018-03" db="EMBL/GenBank/DDBJ databases">
        <title>Genomic Encyclopedia of Archaeal and Bacterial Type Strains, Phase II (KMG-II): from individual species to whole genera.</title>
        <authorList>
            <person name="Goeker M."/>
        </authorList>
    </citation>
    <scope>NUCLEOTIDE SEQUENCE [LARGE SCALE GENOMIC DNA]</scope>
    <source>
        <strain evidence="2 3">DSM 100214</strain>
    </source>
</reference>
<dbReference type="GO" id="GO:0008081">
    <property type="term" value="F:phosphoric diester hydrolase activity"/>
    <property type="evidence" value="ECO:0007669"/>
    <property type="project" value="InterPro"/>
</dbReference>